<accession>A0A9W8JGD7</accession>
<dbReference type="SUPFAM" id="SSF47336">
    <property type="entry name" value="ACP-like"/>
    <property type="match status" value="2"/>
</dbReference>
<feature type="region of interest" description="C-terminal hotdog fold" evidence="6">
    <location>
        <begin position="1118"/>
        <end position="1272"/>
    </location>
</feature>
<dbReference type="PANTHER" id="PTHR43775:SF37">
    <property type="entry name" value="SI:DKEY-61P9.11"/>
    <property type="match status" value="1"/>
</dbReference>
<dbReference type="Gene3D" id="3.40.47.10">
    <property type="match status" value="2"/>
</dbReference>
<dbReference type="InterPro" id="IPR014031">
    <property type="entry name" value="Ketoacyl_synth_C"/>
</dbReference>
<evidence type="ECO:0000259" key="10">
    <source>
        <dbReference type="PROSITE" id="PS52019"/>
    </source>
</evidence>
<dbReference type="Pfam" id="PF00109">
    <property type="entry name" value="ketoacyl-synt"/>
    <property type="match status" value="1"/>
</dbReference>
<dbReference type="Pfam" id="PF14765">
    <property type="entry name" value="PS-DH"/>
    <property type="match status" value="1"/>
</dbReference>
<evidence type="ECO:0008006" key="13">
    <source>
        <dbReference type="Google" id="ProtNLM"/>
    </source>
</evidence>
<feature type="domain" description="Carrier" evidence="8">
    <location>
        <begin position="1403"/>
        <end position="1477"/>
    </location>
</feature>
<dbReference type="Pfam" id="PF00698">
    <property type="entry name" value="Acyl_transf_1"/>
    <property type="match status" value="1"/>
</dbReference>
<dbReference type="PROSITE" id="PS52019">
    <property type="entry name" value="PKS_MFAS_DH"/>
    <property type="match status" value="1"/>
</dbReference>
<evidence type="ECO:0000256" key="1">
    <source>
        <dbReference type="ARBA" id="ARBA00005179"/>
    </source>
</evidence>
<dbReference type="InterPro" id="IPR050091">
    <property type="entry name" value="PKS_NRPS_Biosynth_Enz"/>
</dbReference>
<dbReference type="OrthoDB" id="329835at2759"/>
<dbReference type="InterPro" id="IPR049551">
    <property type="entry name" value="PKS_DH_C"/>
</dbReference>
<dbReference type="InterPro" id="IPR001227">
    <property type="entry name" value="Ac_transferase_dom_sf"/>
</dbReference>
<feature type="active site" description="Proton acceptor; for dehydratase activity" evidence="6">
    <location>
        <position position="1000"/>
    </location>
</feature>
<dbReference type="EMBL" id="JANBPK010000774">
    <property type="protein sequence ID" value="KAJ2932354.1"/>
    <property type="molecule type" value="Genomic_DNA"/>
</dbReference>
<gene>
    <name evidence="11" type="ORF">H1R20_g4740</name>
</gene>
<dbReference type="SMART" id="SM00823">
    <property type="entry name" value="PKS_PP"/>
    <property type="match status" value="2"/>
</dbReference>
<dbReference type="Gene3D" id="3.40.366.10">
    <property type="entry name" value="Malonyl-Coenzyme A Acyl Carrier Protein, domain 2"/>
    <property type="match status" value="3"/>
</dbReference>
<evidence type="ECO:0000313" key="11">
    <source>
        <dbReference type="EMBL" id="KAJ2932354.1"/>
    </source>
</evidence>
<dbReference type="InterPro" id="IPR018201">
    <property type="entry name" value="Ketoacyl_synth_AS"/>
</dbReference>
<dbReference type="InterPro" id="IPR032088">
    <property type="entry name" value="SAT"/>
</dbReference>
<feature type="non-terminal residue" evidence="11">
    <location>
        <position position="1"/>
    </location>
</feature>
<dbReference type="GO" id="GO:0006633">
    <property type="term" value="P:fatty acid biosynthetic process"/>
    <property type="evidence" value="ECO:0007669"/>
    <property type="project" value="InterPro"/>
</dbReference>
<evidence type="ECO:0000256" key="6">
    <source>
        <dbReference type="PROSITE-ProRule" id="PRU01363"/>
    </source>
</evidence>
<dbReference type="PROSITE" id="PS52004">
    <property type="entry name" value="KS3_2"/>
    <property type="match status" value="1"/>
</dbReference>
<dbReference type="PANTHER" id="PTHR43775">
    <property type="entry name" value="FATTY ACID SYNTHASE"/>
    <property type="match status" value="1"/>
</dbReference>
<dbReference type="InterPro" id="IPR014030">
    <property type="entry name" value="Ketoacyl_synth_N"/>
</dbReference>
<dbReference type="SMART" id="SM00827">
    <property type="entry name" value="PKS_AT"/>
    <property type="match status" value="1"/>
</dbReference>
<keyword evidence="2" id="KW-0596">Phosphopantetheine</keyword>
<dbReference type="PROSITE" id="PS50075">
    <property type="entry name" value="CARRIER"/>
    <property type="match status" value="2"/>
</dbReference>
<keyword evidence="12" id="KW-1185">Reference proteome</keyword>
<dbReference type="Gene3D" id="3.30.70.3290">
    <property type="match status" value="1"/>
</dbReference>
<evidence type="ECO:0000256" key="7">
    <source>
        <dbReference type="SAM" id="MobiDB-lite"/>
    </source>
</evidence>
<dbReference type="InterPro" id="IPR016039">
    <property type="entry name" value="Thiolase-like"/>
</dbReference>
<dbReference type="CDD" id="cd00833">
    <property type="entry name" value="PKS"/>
    <property type="match status" value="1"/>
</dbReference>
<dbReference type="InterPro" id="IPR014043">
    <property type="entry name" value="Acyl_transferase_dom"/>
</dbReference>
<dbReference type="InterPro" id="IPR009081">
    <property type="entry name" value="PP-bd_ACP"/>
</dbReference>
<evidence type="ECO:0000259" key="9">
    <source>
        <dbReference type="PROSITE" id="PS52004"/>
    </source>
</evidence>
<evidence type="ECO:0000256" key="5">
    <source>
        <dbReference type="ARBA" id="ARBA00023026"/>
    </source>
</evidence>
<dbReference type="InterPro" id="IPR036736">
    <property type="entry name" value="ACP-like_sf"/>
</dbReference>
<evidence type="ECO:0000256" key="2">
    <source>
        <dbReference type="ARBA" id="ARBA00022450"/>
    </source>
</evidence>
<dbReference type="InterPro" id="IPR042104">
    <property type="entry name" value="PKS_dehydratase_sf"/>
</dbReference>
<dbReference type="GO" id="GO:0004315">
    <property type="term" value="F:3-oxoacyl-[acyl-carrier-protein] synthase activity"/>
    <property type="evidence" value="ECO:0007669"/>
    <property type="project" value="InterPro"/>
</dbReference>
<feature type="region of interest" description="Disordered" evidence="7">
    <location>
        <begin position="1384"/>
        <end position="1407"/>
    </location>
</feature>
<comment type="pathway">
    <text evidence="1">Secondary metabolite biosynthesis.</text>
</comment>
<feature type="domain" description="Carrier" evidence="8">
    <location>
        <begin position="1314"/>
        <end position="1391"/>
    </location>
</feature>
<dbReference type="SUPFAM" id="SSF52151">
    <property type="entry name" value="FabD/lysophospholipase-like"/>
    <property type="match status" value="1"/>
</dbReference>
<dbReference type="PROSITE" id="PS00012">
    <property type="entry name" value="PHOSPHOPANTETHEINE"/>
    <property type="match status" value="2"/>
</dbReference>
<dbReference type="InterPro" id="IPR006162">
    <property type="entry name" value="Ppantetheine_attach_site"/>
</dbReference>
<dbReference type="Pfam" id="PF00550">
    <property type="entry name" value="PP-binding"/>
    <property type="match status" value="2"/>
</dbReference>
<dbReference type="SMART" id="SM00825">
    <property type="entry name" value="PKS_KS"/>
    <property type="match status" value="1"/>
</dbReference>
<dbReference type="PROSITE" id="PS00606">
    <property type="entry name" value="KS3_1"/>
    <property type="match status" value="1"/>
</dbReference>
<organism evidence="11 12">
    <name type="scientific">Candolleomyces eurysporus</name>
    <dbReference type="NCBI Taxonomy" id="2828524"/>
    <lineage>
        <taxon>Eukaryota</taxon>
        <taxon>Fungi</taxon>
        <taxon>Dikarya</taxon>
        <taxon>Basidiomycota</taxon>
        <taxon>Agaricomycotina</taxon>
        <taxon>Agaricomycetes</taxon>
        <taxon>Agaricomycetidae</taxon>
        <taxon>Agaricales</taxon>
        <taxon>Agaricineae</taxon>
        <taxon>Psathyrellaceae</taxon>
        <taxon>Candolleomyces</taxon>
    </lineage>
</organism>
<dbReference type="GO" id="GO:0044550">
    <property type="term" value="P:secondary metabolite biosynthetic process"/>
    <property type="evidence" value="ECO:0007669"/>
    <property type="project" value="TreeGrafter"/>
</dbReference>
<protein>
    <recommendedName>
        <fullName evidence="13">Polyketide synthase</fullName>
    </recommendedName>
</protein>
<evidence type="ECO:0000256" key="3">
    <source>
        <dbReference type="ARBA" id="ARBA00022553"/>
    </source>
</evidence>
<dbReference type="InterPro" id="IPR016035">
    <property type="entry name" value="Acyl_Trfase/lysoPLipase"/>
</dbReference>
<feature type="domain" description="PKS/mFAS DH" evidence="10">
    <location>
        <begin position="968"/>
        <end position="1272"/>
    </location>
</feature>
<reference evidence="11" key="1">
    <citation type="submission" date="2022-06" db="EMBL/GenBank/DDBJ databases">
        <title>Genome Sequence of Candolleomyces eurysporus.</title>
        <authorList>
            <person name="Buettner E."/>
        </authorList>
    </citation>
    <scope>NUCLEOTIDE SEQUENCE</scope>
    <source>
        <strain evidence="11">VTCC 930004</strain>
    </source>
</reference>
<sequence>MDPQEAARCVLVFDGDNPRTASRQFSEHLNTLSISLLSECSRPLSLEFTSLDPDAKLRLPDVESVLQSPAWLLDAPSVITAQPSILSLPKLCFQQALRNIELVMDPRSPFSWHQDGSSANMFLASSTGLLNAIAATSSSGISQYLFRVSEVLRLGFWVAYRIVESLGSSHQLSSRVVEGVSRERLATEIDNFNKTASSGDILNWLAADLADCAFQSYKCRVHEEIPLIPLSQLGDSSVLIRKILEDVDRRRISFPSPEDLQAPIFTCTMHPIISSTSPTSLLEKVLEALFSVPLDYESAICLTASSIRGSGPVQIVNIGSGTLLMHRLERILTARGIEAVTHTYAEAGVTSPSAGDRIAIVGLALRTPGASSPEELWSLIESGRSTLAKIPASRFDSQDYLRKPRTQRTFTLDTGNFLADLEKFDNELFRISPREARAMDPQQRLLLHVAYEALEDAGYVPHSSFSSDPDHVGVFIGCCTNDYVHNARDKIDIHYISGTLSAFLSGRISYTMGFGGPSLVVDTACSASGFAIHNAVRSLQSGDCRMALTGGVNVITSPDDAVRDNDRILGVIRGVEVNQTHLNSSIIRTHSPTQAALLRRLLHSTRLQPEDVDVIEAHAAGTKQGDTTELLAIRNVFLDGDRPRRPLYVTSIKAFVGHSEAASGAGSLAKVLLMLRHETIPRQIAIRTLNSAAVDVPALSIPTEPQPWRQQGGRPRCAVVNNYGASGANSSVLVEEYLSPCADAGPRDLTISNVVFGLSAPNQRGLEELKGRWLVWLKDPSNDVSLLDVCYSSTARRQRHEYRLSFSTPVDRQEFANRLLSAPIVKVESRQTKIVFAFAGHGSQYPGMGSVLYENCAVFKTYIDICDDILVEASFPTISPYLVDGSNPPSSETIVIEQTALLSFEVALSMMWKSWGVSPSAVIGHRLVSLPSYPFQSCPFYIPYQDPSLMKKASPREEAIAKASPPSSPISFTQVPTSTNNHQAIFSIDPSHASALANAHVLASVPMCPASLYLEAILTGASMAHSPVNGSLPELFVIDKLEFVKPIIGREDQSITISIHVGQVPDYDFHLDSLDVQSSSAFPNLNARGRCRVMNHPRLQQDSSHIERRIQELDPSINDSVEVLSSKALYEVVFCRIVRYGSNLRSLKRLVIAENHREAHATMQLPSPYPDPGNSIVHPVYLDAMIHLPGFIVNLHAGPDDLFVCRGIDSVEVSPGSFSSTGYPIYRLYTTITSLAKDAIVAETVILAPDSWEVAARAKNVSFKKVSMRTFAARLSGPNPSAPTITANLNEFSVGTLATATPPIVPPTPPGLSKQSATLAFSLKAILEDVLHLPRGHVQDDSVLDSLGLDSITSIEILHILKSKYKLSLSPNFFQEHTSVSQGEAALRQRLSHSNSPHGPTPTPMTSPVRAIVEDALHLQRGSVRSDSLLESLGLDSITSIEILHALKTKHGLILSPHFFQEYATVGQVESALQLVSYSALPQAPSSDYGGLLHLRTTGSSKTPIYIFHDGSGLASSYRRLLDIGRDIWAFRNPRMAEYRVTLYWRVGHLEAQLLTK</sequence>
<keyword evidence="5" id="KW-0843">Virulence</keyword>
<keyword evidence="3" id="KW-0597">Phosphoprotein</keyword>
<evidence type="ECO:0000256" key="4">
    <source>
        <dbReference type="ARBA" id="ARBA00022679"/>
    </source>
</evidence>
<dbReference type="Proteomes" id="UP001140091">
    <property type="component" value="Unassembled WGS sequence"/>
</dbReference>
<dbReference type="SUPFAM" id="SSF53901">
    <property type="entry name" value="Thiolase-like"/>
    <property type="match status" value="1"/>
</dbReference>
<dbReference type="Gene3D" id="3.10.129.110">
    <property type="entry name" value="Polyketide synthase dehydratase"/>
    <property type="match status" value="1"/>
</dbReference>
<dbReference type="GO" id="GO:0004312">
    <property type="term" value="F:fatty acid synthase activity"/>
    <property type="evidence" value="ECO:0007669"/>
    <property type="project" value="TreeGrafter"/>
</dbReference>
<dbReference type="InterPro" id="IPR049900">
    <property type="entry name" value="PKS_mFAS_DH"/>
</dbReference>
<evidence type="ECO:0000259" key="8">
    <source>
        <dbReference type="PROSITE" id="PS50075"/>
    </source>
</evidence>
<name>A0A9W8JGD7_9AGAR</name>
<evidence type="ECO:0000313" key="12">
    <source>
        <dbReference type="Proteomes" id="UP001140091"/>
    </source>
</evidence>
<comment type="caution">
    <text evidence="11">The sequence shown here is derived from an EMBL/GenBank/DDBJ whole genome shotgun (WGS) entry which is preliminary data.</text>
</comment>
<feature type="domain" description="Ketosynthase family 3 (KS3)" evidence="9">
    <location>
        <begin position="355"/>
        <end position="736"/>
    </location>
</feature>
<dbReference type="Pfam" id="PF16073">
    <property type="entry name" value="SAT"/>
    <property type="match status" value="1"/>
</dbReference>
<dbReference type="Gene3D" id="1.10.1200.10">
    <property type="entry name" value="ACP-like"/>
    <property type="match status" value="2"/>
</dbReference>
<keyword evidence="4" id="KW-0808">Transferase</keyword>
<dbReference type="InterPro" id="IPR020806">
    <property type="entry name" value="PKS_PP-bd"/>
</dbReference>
<feature type="region of interest" description="N-terminal hotdog fold" evidence="6">
    <location>
        <begin position="968"/>
        <end position="1098"/>
    </location>
</feature>
<proteinExistence type="predicted"/>
<feature type="active site" description="Proton donor; for dehydratase activity" evidence="6">
    <location>
        <position position="1183"/>
    </location>
</feature>
<dbReference type="GO" id="GO:0031177">
    <property type="term" value="F:phosphopantetheine binding"/>
    <property type="evidence" value="ECO:0007669"/>
    <property type="project" value="InterPro"/>
</dbReference>
<dbReference type="InterPro" id="IPR020841">
    <property type="entry name" value="PKS_Beta-ketoAc_synthase_dom"/>
</dbReference>
<dbReference type="Pfam" id="PF02801">
    <property type="entry name" value="Ketoacyl-synt_C"/>
    <property type="match status" value="1"/>
</dbReference>